<feature type="transmembrane region" description="Helical" evidence="13">
    <location>
        <begin position="186"/>
        <end position="209"/>
    </location>
</feature>
<organism evidence="15 16">
    <name type="scientific">Hibiscus sabdariffa</name>
    <name type="common">roselle</name>
    <dbReference type="NCBI Taxonomy" id="183260"/>
    <lineage>
        <taxon>Eukaryota</taxon>
        <taxon>Viridiplantae</taxon>
        <taxon>Streptophyta</taxon>
        <taxon>Embryophyta</taxon>
        <taxon>Tracheophyta</taxon>
        <taxon>Spermatophyta</taxon>
        <taxon>Magnoliopsida</taxon>
        <taxon>eudicotyledons</taxon>
        <taxon>Gunneridae</taxon>
        <taxon>Pentapetalae</taxon>
        <taxon>rosids</taxon>
        <taxon>malvids</taxon>
        <taxon>Malvales</taxon>
        <taxon>Malvaceae</taxon>
        <taxon>Malvoideae</taxon>
        <taxon>Hibiscus</taxon>
    </lineage>
</organism>
<evidence type="ECO:0000256" key="5">
    <source>
        <dbReference type="ARBA" id="ARBA00022958"/>
    </source>
</evidence>
<keyword evidence="16" id="KW-1185">Reference proteome</keyword>
<accession>A0ABR2BRV5</accession>
<dbReference type="Gene3D" id="6.10.140.1330">
    <property type="match status" value="1"/>
</dbReference>
<evidence type="ECO:0000256" key="11">
    <source>
        <dbReference type="ARBA" id="ARBA00047524"/>
    </source>
</evidence>
<gene>
    <name evidence="15" type="ORF">V6N12_001953</name>
</gene>
<protein>
    <recommendedName>
        <fullName evidence="14">Cation/H+ exchanger transmembrane domain-containing protein</fullName>
    </recommendedName>
</protein>
<evidence type="ECO:0000256" key="12">
    <source>
        <dbReference type="ARBA" id="ARBA00047912"/>
    </source>
</evidence>
<dbReference type="EMBL" id="JBBPBM010000090">
    <property type="protein sequence ID" value="KAK8509882.1"/>
    <property type="molecule type" value="Genomic_DNA"/>
</dbReference>
<feature type="transmembrane region" description="Helical" evidence="13">
    <location>
        <begin position="56"/>
        <end position="73"/>
    </location>
</feature>
<reference evidence="15 16" key="1">
    <citation type="journal article" date="2024" name="G3 (Bethesda)">
        <title>Genome assembly of Hibiscus sabdariffa L. provides insights into metabolisms of medicinal natural products.</title>
        <authorList>
            <person name="Kim T."/>
        </authorList>
    </citation>
    <scope>NUCLEOTIDE SEQUENCE [LARGE SCALE GENOMIC DNA]</scope>
    <source>
        <strain evidence="15">TK-2024</strain>
        <tissue evidence="15">Old leaves</tissue>
    </source>
</reference>
<dbReference type="PRINTS" id="PR01084">
    <property type="entry name" value="NAHEXCHNGR"/>
</dbReference>
<dbReference type="InterPro" id="IPR018422">
    <property type="entry name" value="Cation/H_exchanger_CPA1"/>
</dbReference>
<comment type="caution">
    <text evidence="15">The sequence shown here is derived from an EMBL/GenBank/DDBJ whole genome shotgun (WGS) entry which is preliminary data.</text>
</comment>
<evidence type="ECO:0000256" key="8">
    <source>
        <dbReference type="ARBA" id="ARBA00023065"/>
    </source>
</evidence>
<dbReference type="PANTHER" id="PTHR10110:SF193">
    <property type="entry name" value="SODIUM_HYDROGEN EXCHANGER"/>
    <property type="match status" value="1"/>
</dbReference>
<feature type="transmembrane region" description="Helical" evidence="13">
    <location>
        <begin position="320"/>
        <end position="338"/>
    </location>
</feature>
<evidence type="ECO:0000256" key="9">
    <source>
        <dbReference type="ARBA" id="ARBA00023136"/>
    </source>
</evidence>
<feature type="transmembrane region" description="Helical" evidence="13">
    <location>
        <begin position="389"/>
        <end position="411"/>
    </location>
</feature>
<feature type="transmembrane region" description="Helical" evidence="13">
    <location>
        <begin position="85"/>
        <end position="102"/>
    </location>
</feature>
<dbReference type="PANTHER" id="PTHR10110">
    <property type="entry name" value="SODIUM/HYDROGEN EXCHANGER"/>
    <property type="match status" value="1"/>
</dbReference>
<feature type="transmembrane region" description="Helical" evidence="13">
    <location>
        <begin position="143"/>
        <end position="166"/>
    </location>
</feature>
<keyword evidence="10" id="KW-0739">Sodium transport</keyword>
<feature type="transmembrane region" description="Helical" evidence="13">
    <location>
        <begin position="350"/>
        <end position="369"/>
    </location>
</feature>
<comment type="subcellular location">
    <subcellularLocation>
        <location evidence="1">Membrane</location>
        <topology evidence="1">Multi-pass membrane protein</topology>
    </subcellularLocation>
</comment>
<keyword evidence="4 13" id="KW-0812">Transmembrane</keyword>
<feature type="domain" description="Cation/H+ exchanger transmembrane" evidence="14">
    <location>
        <begin position="68"/>
        <end position="488"/>
    </location>
</feature>
<feature type="transmembrane region" description="Helical" evidence="13">
    <location>
        <begin position="432"/>
        <end position="451"/>
    </location>
</feature>
<comment type="catalytic activity">
    <reaction evidence="12">
        <text>K(+)(in) + H(+)(out) = K(+)(out) + H(+)(in)</text>
        <dbReference type="Rhea" id="RHEA:29467"/>
        <dbReference type="ChEBI" id="CHEBI:15378"/>
        <dbReference type="ChEBI" id="CHEBI:29103"/>
    </reaction>
</comment>
<feature type="transmembrane region" description="Helical" evidence="13">
    <location>
        <begin position="114"/>
        <end position="131"/>
    </location>
</feature>
<keyword evidence="7" id="KW-0915">Sodium</keyword>
<keyword evidence="3" id="KW-0633">Potassium transport</keyword>
<keyword evidence="8" id="KW-0406">Ion transport</keyword>
<evidence type="ECO:0000313" key="15">
    <source>
        <dbReference type="EMBL" id="KAK8509882.1"/>
    </source>
</evidence>
<evidence type="ECO:0000256" key="3">
    <source>
        <dbReference type="ARBA" id="ARBA00022538"/>
    </source>
</evidence>
<proteinExistence type="predicted"/>
<comment type="catalytic activity">
    <reaction evidence="11">
        <text>Na(+)(in) + H(+)(out) = Na(+)(out) + H(+)(in)</text>
        <dbReference type="Rhea" id="RHEA:29419"/>
        <dbReference type="ChEBI" id="CHEBI:15378"/>
        <dbReference type="ChEBI" id="CHEBI:29101"/>
    </reaction>
</comment>
<dbReference type="InterPro" id="IPR004709">
    <property type="entry name" value="NaH_exchanger"/>
</dbReference>
<dbReference type="Pfam" id="PF00999">
    <property type="entry name" value="Na_H_Exchanger"/>
    <property type="match status" value="1"/>
</dbReference>
<evidence type="ECO:0000259" key="14">
    <source>
        <dbReference type="Pfam" id="PF00999"/>
    </source>
</evidence>
<keyword evidence="2" id="KW-0813">Transport</keyword>
<evidence type="ECO:0000256" key="7">
    <source>
        <dbReference type="ARBA" id="ARBA00023053"/>
    </source>
</evidence>
<dbReference type="InterPro" id="IPR006153">
    <property type="entry name" value="Cation/H_exchanger_TM"/>
</dbReference>
<keyword evidence="5" id="KW-0630">Potassium</keyword>
<evidence type="ECO:0000256" key="4">
    <source>
        <dbReference type="ARBA" id="ARBA00022692"/>
    </source>
</evidence>
<keyword evidence="9 13" id="KW-0472">Membrane</keyword>
<sequence>MRSILITEELSWIFVFPTVKLFGLRQLHWGTGFEGFVLTKHLGMALEPDQASVDSITLFVALLSSCIVIGHLLEKNRWFNESITALAIGLCTGIIILFTTEGRSSHILVFDEELFFIYLLPPIIFNAGFQVKKKQFFRNFVMIILFGAVGTLISFVIVSIGTMQLFKKLDIGFLDIGDYLEPGLMPIWLLPLLSLLALGAIFSATDSVCTLQVLNQDETPLLYSLVFGEGVVNDATSIVLFNAIQKFDLSHITPSIFMEFTGNFLYFFITSTLLGVGVGLISAYIIKKLYMGRHSTDREVALMILMAYLSYMMAELFSLSSILTVFFCGIVMSHYTWHNVTESSRITTKHAFATLSFISEIFIFLYVGMDALDIEKWKVVSESPGTSAGVSSILIGLVLVGRAASVFPLSFISNLFKRSESDRFTLKQQVTIWWAGLMRGSVSVALAYNQFTRSGHTQLRGNAIMITSTITVVLFSTVVFGLLTKPLIRLLLPSKNLSRTASSESFDPFPPKPMTDLPLIANGQTADAEVGRDNIPRPTSLRMLLATPANTVHYYWRKFDDSFMRPMFGGRGFAPIVPGSPTEPLLH</sequence>
<evidence type="ECO:0000256" key="2">
    <source>
        <dbReference type="ARBA" id="ARBA00022448"/>
    </source>
</evidence>
<evidence type="ECO:0000313" key="16">
    <source>
        <dbReference type="Proteomes" id="UP001472677"/>
    </source>
</evidence>
<evidence type="ECO:0000256" key="13">
    <source>
        <dbReference type="SAM" id="Phobius"/>
    </source>
</evidence>
<feature type="transmembrane region" description="Helical" evidence="13">
    <location>
        <begin position="463"/>
        <end position="483"/>
    </location>
</feature>
<evidence type="ECO:0000256" key="1">
    <source>
        <dbReference type="ARBA" id="ARBA00004141"/>
    </source>
</evidence>
<feature type="transmembrane region" description="Helical" evidence="13">
    <location>
        <begin position="264"/>
        <end position="286"/>
    </location>
</feature>
<evidence type="ECO:0000256" key="6">
    <source>
        <dbReference type="ARBA" id="ARBA00022989"/>
    </source>
</evidence>
<keyword evidence="6 13" id="KW-1133">Transmembrane helix</keyword>
<evidence type="ECO:0000256" key="10">
    <source>
        <dbReference type="ARBA" id="ARBA00023201"/>
    </source>
</evidence>
<name>A0ABR2BRV5_9ROSI</name>
<dbReference type="Proteomes" id="UP001472677">
    <property type="component" value="Unassembled WGS sequence"/>
</dbReference>
<feature type="transmembrane region" description="Helical" evidence="13">
    <location>
        <begin position="221"/>
        <end position="244"/>
    </location>
</feature>